<dbReference type="AlphaFoldDB" id="A0A5A7R6F2"/>
<reference evidence="4" key="1">
    <citation type="journal article" date="2019" name="Curr. Biol.">
        <title>Genome Sequence of Striga asiatica Provides Insight into the Evolution of Plant Parasitism.</title>
        <authorList>
            <person name="Yoshida S."/>
            <person name="Kim S."/>
            <person name="Wafula E.K."/>
            <person name="Tanskanen J."/>
            <person name="Kim Y.M."/>
            <person name="Honaas L."/>
            <person name="Yang Z."/>
            <person name="Spallek T."/>
            <person name="Conn C.E."/>
            <person name="Ichihashi Y."/>
            <person name="Cheong K."/>
            <person name="Cui S."/>
            <person name="Der J.P."/>
            <person name="Gundlach H."/>
            <person name="Jiao Y."/>
            <person name="Hori C."/>
            <person name="Ishida J.K."/>
            <person name="Kasahara H."/>
            <person name="Kiba T."/>
            <person name="Kim M.S."/>
            <person name="Koo N."/>
            <person name="Laohavisit A."/>
            <person name="Lee Y.H."/>
            <person name="Lumba S."/>
            <person name="McCourt P."/>
            <person name="Mortimer J.C."/>
            <person name="Mutuku J.M."/>
            <person name="Nomura T."/>
            <person name="Sasaki-Sekimoto Y."/>
            <person name="Seto Y."/>
            <person name="Wang Y."/>
            <person name="Wakatake T."/>
            <person name="Sakakibara H."/>
            <person name="Demura T."/>
            <person name="Yamaguchi S."/>
            <person name="Yoneyama K."/>
            <person name="Manabe R.I."/>
            <person name="Nelson D.C."/>
            <person name="Schulman A.H."/>
            <person name="Timko M.P."/>
            <person name="dePamphilis C.W."/>
            <person name="Choi D."/>
            <person name="Shirasu K."/>
        </authorList>
    </citation>
    <scope>NUCLEOTIDE SEQUENCE [LARGE SCALE GENOMIC DNA]</scope>
    <source>
        <strain evidence="4">cv. UVA1</strain>
    </source>
</reference>
<proteinExistence type="predicted"/>
<evidence type="ECO:0000259" key="2">
    <source>
        <dbReference type="PROSITE" id="PS50822"/>
    </source>
</evidence>
<feature type="compositionally biased region" description="Acidic residues" evidence="1">
    <location>
        <begin position="534"/>
        <end position="543"/>
    </location>
</feature>
<dbReference type="Proteomes" id="UP000325081">
    <property type="component" value="Unassembled WGS sequence"/>
</dbReference>
<comment type="caution">
    <text evidence="3">The sequence shown here is derived from an EMBL/GenBank/DDBJ whole genome shotgun (WGS) entry which is preliminary data.</text>
</comment>
<dbReference type="PROSITE" id="PS50822">
    <property type="entry name" value="PIWI"/>
    <property type="match status" value="1"/>
</dbReference>
<evidence type="ECO:0000256" key="1">
    <source>
        <dbReference type="SAM" id="MobiDB-lite"/>
    </source>
</evidence>
<organism evidence="3 4">
    <name type="scientific">Striga asiatica</name>
    <name type="common">Asiatic witchweed</name>
    <name type="synonym">Buchnera asiatica</name>
    <dbReference type="NCBI Taxonomy" id="4170"/>
    <lineage>
        <taxon>Eukaryota</taxon>
        <taxon>Viridiplantae</taxon>
        <taxon>Streptophyta</taxon>
        <taxon>Embryophyta</taxon>
        <taxon>Tracheophyta</taxon>
        <taxon>Spermatophyta</taxon>
        <taxon>Magnoliopsida</taxon>
        <taxon>eudicotyledons</taxon>
        <taxon>Gunneridae</taxon>
        <taxon>Pentapetalae</taxon>
        <taxon>asterids</taxon>
        <taxon>lamiids</taxon>
        <taxon>Lamiales</taxon>
        <taxon>Orobanchaceae</taxon>
        <taxon>Buchnereae</taxon>
        <taxon>Striga</taxon>
    </lineage>
</organism>
<dbReference type="EMBL" id="BKCP01010515">
    <property type="protein sequence ID" value="GER53265.1"/>
    <property type="molecule type" value="Genomic_DNA"/>
</dbReference>
<evidence type="ECO:0000313" key="3">
    <source>
        <dbReference type="EMBL" id="GER53265.1"/>
    </source>
</evidence>
<feature type="region of interest" description="Disordered" evidence="1">
    <location>
        <begin position="533"/>
        <end position="570"/>
    </location>
</feature>
<dbReference type="OrthoDB" id="928641at2759"/>
<gene>
    <name evidence="3" type="ORF">STAS_30767</name>
</gene>
<evidence type="ECO:0000313" key="4">
    <source>
        <dbReference type="Proteomes" id="UP000325081"/>
    </source>
</evidence>
<protein>
    <submittedName>
        <fullName evidence="3">Argonaute family protein</fullName>
    </submittedName>
</protein>
<dbReference type="Pfam" id="PF02171">
    <property type="entry name" value="Piwi"/>
    <property type="match status" value="1"/>
</dbReference>
<dbReference type="Gene3D" id="3.30.420.10">
    <property type="entry name" value="Ribonuclease H-like superfamily/Ribonuclease H"/>
    <property type="match status" value="1"/>
</dbReference>
<sequence length="570" mass="63412">MLMWQLFAKKSFLLTDVKFVYQVVKNVKVMYLFAKGSFGFFQESNRAKATEDNILQGTSRPAHYHVLWDENNFTADGIQSLTNNLCYTYARCTRSVSVVPPAYYAHLAAFRARFYMEPDTTENGSSQSGKVNARAADWDTVTVNNLNGTSCKQHYLPKYRPPCSSEKSLPKKVHVTGLPLTAGTCCGHRLAKAVSCTALRQRRHELNSLPSPNVSAIVRLDTSLSIFTGVESKDSFPGSYRKEGRESRVTRRQDLQFLGFGRDITRESRLHLASHDCMSRVVTRARVLHLKALFFSRVAALSRVARYAGSNFQSVLQSSSSFSGLGHRNSRYHAPPAPVTCTVDRGFAVGSASSGYTSRHRLDRLVSKYARKCVGDGIGTKNGENGCRRGHTTRVGSDTAFLDMDESHIPFGRYCSLSARVIRESTRLEEEFRAMVDRFASLKEMGLTLVYDRTQPLHTSEDIDELIVKEISSLADPGSQSILGTSTLSFGDSALGLNSIVEDECMDSEVDMVNGMGDDLLEDSIVYNRCDSTREDDFEEEGAEASFSKEGSSELRSLSSRQFTQPKIRS</sequence>
<dbReference type="InterPro" id="IPR012337">
    <property type="entry name" value="RNaseH-like_sf"/>
</dbReference>
<dbReference type="InterPro" id="IPR036397">
    <property type="entry name" value="RNaseH_sf"/>
</dbReference>
<accession>A0A5A7R6F2</accession>
<dbReference type="PANTHER" id="PTHR22891">
    <property type="entry name" value="EUKARYOTIC TRANSLATION INITIATION FACTOR 2C"/>
    <property type="match status" value="1"/>
</dbReference>
<keyword evidence="4" id="KW-1185">Reference proteome</keyword>
<name>A0A5A7R6F2_STRAF</name>
<dbReference type="GO" id="GO:0003676">
    <property type="term" value="F:nucleic acid binding"/>
    <property type="evidence" value="ECO:0007669"/>
    <property type="project" value="InterPro"/>
</dbReference>
<dbReference type="SUPFAM" id="SSF53098">
    <property type="entry name" value="Ribonuclease H-like"/>
    <property type="match status" value="1"/>
</dbReference>
<feature type="compositionally biased region" description="Low complexity" evidence="1">
    <location>
        <begin position="548"/>
        <end position="561"/>
    </location>
</feature>
<feature type="domain" description="Piwi" evidence="2">
    <location>
        <begin position="56"/>
        <end position="117"/>
    </location>
</feature>
<dbReference type="InterPro" id="IPR003165">
    <property type="entry name" value="Piwi"/>
</dbReference>